<feature type="domain" description="WGR" evidence="1">
    <location>
        <begin position="12"/>
        <end position="74"/>
    </location>
</feature>
<sequence length="93" mass="10623">MELHHLIHLREITLVAIDHTRNCRRHYRISRSRDLFGQEIIELAWGRIGARGQSRTVSAPPGNQADRIVAKILNRRATACKRIGVAYRINNSG</sequence>
<dbReference type="InterPro" id="IPR036930">
    <property type="entry name" value="WGR_dom_sf"/>
</dbReference>
<gene>
    <name evidence="2" type="ORF">RM533_12510</name>
</gene>
<dbReference type="InterPro" id="IPR008893">
    <property type="entry name" value="WGR_domain"/>
</dbReference>
<organism evidence="2 3">
    <name type="scientific">Croceicoccus esteveae</name>
    <dbReference type="NCBI Taxonomy" id="3075597"/>
    <lineage>
        <taxon>Bacteria</taxon>
        <taxon>Pseudomonadati</taxon>
        <taxon>Pseudomonadota</taxon>
        <taxon>Alphaproteobacteria</taxon>
        <taxon>Sphingomonadales</taxon>
        <taxon>Erythrobacteraceae</taxon>
        <taxon>Croceicoccus</taxon>
    </lineage>
</organism>
<evidence type="ECO:0000313" key="2">
    <source>
        <dbReference type="EMBL" id="MDT0576990.1"/>
    </source>
</evidence>
<comment type="caution">
    <text evidence="2">The sequence shown here is derived from an EMBL/GenBank/DDBJ whole genome shotgun (WGS) entry which is preliminary data.</text>
</comment>
<proteinExistence type="predicted"/>
<dbReference type="Pfam" id="PF05406">
    <property type="entry name" value="WGR"/>
    <property type="match status" value="1"/>
</dbReference>
<dbReference type="SUPFAM" id="SSF142921">
    <property type="entry name" value="WGR domain-like"/>
    <property type="match status" value="1"/>
</dbReference>
<dbReference type="InterPro" id="IPR049809">
    <property type="entry name" value="YehF/YfeS-like_WGR"/>
</dbReference>
<reference evidence="2 3" key="1">
    <citation type="submission" date="2023-09" db="EMBL/GenBank/DDBJ databases">
        <authorList>
            <person name="Rey-Velasco X."/>
        </authorList>
    </citation>
    <scope>NUCLEOTIDE SEQUENCE [LARGE SCALE GENOMIC DNA]</scope>
    <source>
        <strain evidence="2 3">F390</strain>
    </source>
</reference>
<dbReference type="EMBL" id="JAVRHS010000014">
    <property type="protein sequence ID" value="MDT0576990.1"/>
    <property type="molecule type" value="Genomic_DNA"/>
</dbReference>
<evidence type="ECO:0000259" key="1">
    <source>
        <dbReference type="Pfam" id="PF05406"/>
    </source>
</evidence>
<dbReference type="RefSeq" id="WP_311341565.1">
    <property type="nucleotide sequence ID" value="NZ_JAVRHS010000014.1"/>
</dbReference>
<protein>
    <submittedName>
        <fullName evidence="2">WGR domain-containing protein</fullName>
    </submittedName>
</protein>
<evidence type="ECO:0000313" key="3">
    <source>
        <dbReference type="Proteomes" id="UP001259803"/>
    </source>
</evidence>
<dbReference type="Proteomes" id="UP001259803">
    <property type="component" value="Unassembled WGS sequence"/>
</dbReference>
<dbReference type="CDD" id="cd07996">
    <property type="entry name" value="WGR_MMR_like"/>
    <property type="match status" value="1"/>
</dbReference>
<accession>A0ABU2ZKS8</accession>
<name>A0ABU2ZKS8_9SPHN</name>
<keyword evidence="3" id="KW-1185">Reference proteome</keyword>